<dbReference type="EMBL" id="CP002209">
    <property type="protein sequence ID" value="ADN77491.1"/>
    <property type="molecule type" value="Genomic_DNA"/>
</dbReference>
<feature type="transmembrane region" description="Helical" evidence="1">
    <location>
        <begin position="31"/>
        <end position="50"/>
    </location>
</feature>
<dbReference type="GeneID" id="67183506"/>
<keyword evidence="1" id="KW-0812">Transmembrane</keyword>
<evidence type="ECO:0000313" key="3">
    <source>
        <dbReference type="Proteomes" id="UP000006683"/>
    </source>
</evidence>
<proteinExistence type="predicted"/>
<keyword evidence="1" id="KW-1133">Transmembrane helix</keyword>
<dbReference type="Proteomes" id="UP000006683">
    <property type="component" value="Chromosome"/>
</dbReference>
<dbReference type="HOGENOM" id="CLU_2843389_0_0_6"/>
<gene>
    <name evidence="2" type="ordered locus">Fbal_3292</name>
</gene>
<dbReference type="KEGG" id="fbl:Fbal_3292"/>
<sequence>MAWLLITLLLCLILLIGVVDIRSVALGEWGTWWPLLLALIGFGILLGRWIGRLWLGRRRNADRQS</sequence>
<dbReference type="STRING" id="550540.Fbal_3292"/>
<organism evidence="2 3">
    <name type="scientific">Ferrimonas balearica (strain DSM 9799 / CCM 4581 / KCTC 23876 / PAT)</name>
    <dbReference type="NCBI Taxonomy" id="550540"/>
    <lineage>
        <taxon>Bacteria</taxon>
        <taxon>Pseudomonadati</taxon>
        <taxon>Pseudomonadota</taxon>
        <taxon>Gammaproteobacteria</taxon>
        <taxon>Alteromonadales</taxon>
        <taxon>Ferrimonadaceae</taxon>
        <taxon>Ferrimonas</taxon>
    </lineage>
</organism>
<accession>E1SWM9</accession>
<reference evidence="2 3" key="1">
    <citation type="journal article" date="2010" name="Stand. Genomic Sci.">
        <title>Complete genome sequence of Ferrimonas balearica type strain (PAT).</title>
        <authorList>
            <person name="Nolan M."/>
            <person name="Sikorski J."/>
            <person name="Davenport K."/>
            <person name="Lucas S."/>
            <person name="Glavina Del Rio T."/>
            <person name="Tice H."/>
            <person name="Cheng J."/>
            <person name="Goodwin L."/>
            <person name="Pitluck S."/>
            <person name="Liolios K."/>
            <person name="Ivanova N."/>
            <person name="Mavromatis K."/>
            <person name="Ovchinnikova G."/>
            <person name="Pati A."/>
            <person name="Chen A."/>
            <person name="Palaniappan K."/>
            <person name="Land M."/>
            <person name="Hauser L."/>
            <person name="Chang Y."/>
            <person name="Jeffries C."/>
            <person name="Tapia R."/>
            <person name="Brettin T."/>
            <person name="Detter J."/>
            <person name="Han C."/>
            <person name="Yasawong M."/>
            <person name="Rohde M."/>
            <person name="Tindall B."/>
            <person name="Goker M."/>
            <person name="Woyke T."/>
            <person name="Bristow J."/>
            <person name="Eisen J."/>
            <person name="Markowitz V."/>
            <person name="Hugenholtz P."/>
            <person name="Kyrpides N."/>
            <person name="Klenk H."/>
            <person name="Lapidus A."/>
        </authorList>
    </citation>
    <scope>NUCLEOTIDE SEQUENCE [LARGE SCALE GENOMIC DNA]</scope>
    <source>
        <strain evidence="3">DSM 9799 / CCM 4581 / KCTC 23876 / PAT</strain>
    </source>
</reference>
<keyword evidence="3" id="KW-1185">Reference proteome</keyword>
<keyword evidence="1" id="KW-0472">Membrane</keyword>
<evidence type="ECO:0000256" key="1">
    <source>
        <dbReference type="SAM" id="Phobius"/>
    </source>
</evidence>
<dbReference type="AlphaFoldDB" id="E1SWM9"/>
<name>E1SWM9_FERBD</name>
<evidence type="ECO:0000313" key="2">
    <source>
        <dbReference type="EMBL" id="ADN77491.1"/>
    </source>
</evidence>
<dbReference type="RefSeq" id="WP_013346797.1">
    <property type="nucleotide sequence ID" value="NC_014541.1"/>
</dbReference>
<protein>
    <submittedName>
        <fullName evidence="2">Uncharacterized protein</fullName>
    </submittedName>
</protein>